<feature type="region of interest" description="Disordered" evidence="1">
    <location>
        <begin position="187"/>
        <end position="207"/>
    </location>
</feature>
<organism evidence="3 4">
    <name type="scientific">Cellulomonas chitinilytica</name>
    <dbReference type="NCBI Taxonomy" id="398759"/>
    <lineage>
        <taxon>Bacteria</taxon>
        <taxon>Bacillati</taxon>
        <taxon>Actinomycetota</taxon>
        <taxon>Actinomycetes</taxon>
        <taxon>Micrococcales</taxon>
        <taxon>Cellulomonadaceae</taxon>
        <taxon>Cellulomonas</taxon>
    </lineage>
</organism>
<comment type="caution">
    <text evidence="3">The sequence shown here is derived from an EMBL/GenBank/DDBJ whole genome shotgun (WGS) entry which is preliminary data.</text>
</comment>
<keyword evidence="2" id="KW-1133">Transmembrane helix</keyword>
<reference evidence="3" key="1">
    <citation type="submission" date="2021-01" db="EMBL/GenBank/DDBJ databases">
        <title>Whole genome shotgun sequence of Cellulomonas chitinilytica NBRC 110799.</title>
        <authorList>
            <person name="Komaki H."/>
            <person name="Tamura T."/>
        </authorList>
    </citation>
    <scope>NUCLEOTIDE SEQUENCE</scope>
    <source>
        <strain evidence="3">NBRC 110799</strain>
    </source>
</reference>
<dbReference type="EMBL" id="BONK01000011">
    <property type="protein sequence ID" value="GIG22464.1"/>
    <property type="molecule type" value="Genomic_DNA"/>
</dbReference>
<evidence type="ECO:0000313" key="3">
    <source>
        <dbReference type="EMBL" id="GIG22464.1"/>
    </source>
</evidence>
<keyword evidence="2" id="KW-0472">Membrane</keyword>
<gene>
    <name evidence="3" type="ORF">Cch01nite_31880</name>
</gene>
<evidence type="ECO:0000313" key="4">
    <source>
        <dbReference type="Proteomes" id="UP000632740"/>
    </source>
</evidence>
<feature type="transmembrane region" description="Helical" evidence="2">
    <location>
        <begin position="16"/>
        <end position="35"/>
    </location>
</feature>
<keyword evidence="4" id="KW-1185">Reference proteome</keyword>
<proteinExistence type="predicted"/>
<dbReference type="AlphaFoldDB" id="A0A919U3T5"/>
<dbReference type="RefSeq" id="WP_203757237.1">
    <property type="nucleotide sequence ID" value="NZ_BONK01000011.1"/>
</dbReference>
<keyword evidence="2" id="KW-0812">Transmembrane</keyword>
<protein>
    <submittedName>
        <fullName evidence="3">Uncharacterized protein</fullName>
    </submittedName>
</protein>
<dbReference type="Proteomes" id="UP000632740">
    <property type="component" value="Unassembled WGS sequence"/>
</dbReference>
<evidence type="ECO:0000256" key="2">
    <source>
        <dbReference type="SAM" id="Phobius"/>
    </source>
</evidence>
<name>A0A919U3T5_9CELL</name>
<evidence type="ECO:0000256" key="1">
    <source>
        <dbReference type="SAM" id="MobiDB-lite"/>
    </source>
</evidence>
<accession>A0A919U3T5</accession>
<sequence>MILAAEQASAPWTATWLPFFGSLVVALVALAGVVWSSNKNAQTITETEVLRHKNVVDEAHAVATRNEKVQVLLRLIDEATRHILLTNDVIMAFRRDNQGYPADIEVAQTAFNAHGAVLTSAESAAYLYAPSSLVEAAQVIGKGAGEALDGVQFLHAPQMEALQRRVQEDLNKALSALVTAVQAELGLRPPDEEDEGDPGVVTPAATV</sequence>